<proteinExistence type="predicted"/>
<sequence>METSVAVRAAYERINERSSAGLHDEEVVMNILERVSELTEDEKYTALDEIRNKIDFSSPQRRVEMVQWAEDLIVNEKIPQ</sequence>
<name>A0A1F8DNU1_9BACT</name>
<evidence type="ECO:0000313" key="1">
    <source>
        <dbReference type="EMBL" id="OGM90281.1"/>
    </source>
</evidence>
<evidence type="ECO:0000313" key="2">
    <source>
        <dbReference type="Proteomes" id="UP000177029"/>
    </source>
</evidence>
<reference evidence="1 2" key="1">
    <citation type="journal article" date="2016" name="Nat. Commun.">
        <title>Thousands of microbial genomes shed light on interconnected biogeochemical processes in an aquifer system.</title>
        <authorList>
            <person name="Anantharaman K."/>
            <person name="Brown C.T."/>
            <person name="Hug L.A."/>
            <person name="Sharon I."/>
            <person name="Castelle C.J."/>
            <person name="Probst A.J."/>
            <person name="Thomas B.C."/>
            <person name="Singh A."/>
            <person name="Wilkins M.J."/>
            <person name="Karaoz U."/>
            <person name="Brodie E.L."/>
            <person name="Williams K.H."/>
            <person name="Hubbard S.S."/>
            <person name="Banfield J.F."/>
        </authorList>
    </citation>
    <scope>NUCLEOTIDE SEQUENCE [LARGE SCALE GENOMIC DNA]</scope>
</reference>
<accession>A0A1F8DNU1</accession>
<comment type="caution">
    <text evidence="1">The sequence shown here is derived from an EMBL/GenBank/DDBJ whole genome shotgun (WGS) entry which is preliminary data.</text>
</comment>
<dbReference type="AlphaFoldDB" id="A0A1F8DNU1"/>
<gene>
    <name evidence="1" type="ORF">A2755_03765</name>
</gene>
<dbReference type="Proteomes" id="UP000177029">
    <property type="component" value="Unassembled WGS sequence"/>
</dbReference>
<dbReference type="STRING" id="1802555.A2755_03765"/>
<dbReference type="EMBL" id="MGIP01000026">
    <property type="protein sequence ID" value="OGM90281.1"/>
    <property type="molecule type" value="Genomic_DNA"/>
</dbReference>
<protein>
    <submittedName>
        <fullName evidence="1">Uncharacterized protein</fullName>
    </submittedName>
</protein>
<organism evidence="1 2">
    <name type="scientific">Candidatus Wolfebacteria bacterium RIFCSPHIGHO2_01_FULL_48_22</name>
    <dbReference type="NCBI Taxonomy" id="1802555"/>
    <lineage>
        <taxon>Bacteria</taxon>
        <taxon>Candidatus Wolfeibacteriota</taxon>
    </lineage>
</organism>